<evidence type="ECO:0000313" key="1">
    <source>
        <dbReference type="EMBL" id="QQV79322.1"/>
    </source>
</evidence>
<dbReference type="AlphaFoldDB" id="A0A974NYL5"/>
<evidence type="ECO:0000313" key="2">
    <source>
        <dbReference type="Proteomes" id="UP000595894"/>
    </source>
</evidence>
<dbReference type="InterPro" id="IPR022243">
    <property type="entry name" value="DUF3768"/>
</dbReference>
<gene>
    <name evidence="1" type="ORF">H5J25_18915</name>
</gene>
<accession>A0A974NYL5</accession>
<dbReference type="Proteomes" id="UP000595894">
    <property type="component" value="Plasmid punnamed1"/>
</dbReference>
<keyword evidence="1" id="KW-0614">Plasmid</keyword>
<dbReference type="RefSeq" id="WP_202096600.1">
    <property type="nucleotide sequence ID" value="NZ_CP061036.1"/>
</dbReference>
<name>A0A974NYL5_9SPHN</name>
<dbReference type="Pfam" id="PF12599">
    <property type="entry name" value="DUF3768"/>
    <property type="match status" value="1"/>
</dbReference>
<protein>
    <submittedName>
        <fullName evidence="1">DUF3768 domain-containing protein</fullName>
    </submittedName>
</protein>
<keyword evidence="2" id="KW-1185">Reference proteome</keyword>
<dbReference type="EMBL" id="CP061036">
    <property type="protein sequence ID" value="QQV79322.1"/>
    <property type="molecule type" value="Genomic_DNA"/>
</dbReference>
<reference evidence="2" key="1">
    <citation type="submission" date="2020-09" db="EMBL/GenBank/DDBJ databases">
        <title>Sphingomonas sp., a new species isolated from pork steak.</title>
        <authorList>
            <person name="Heidler von Heilborn D."/>
        </authorList>
    </citation>
    <scope>NUCLEOTIDE SEQUENCE [LARGE SCALE GENOMIC DNA]</scope>
    <source>
        <plasmid evidence="2">punnamed1</plasmid>
    </source>
</reference>
<dbReference type="KEGG" id="sari:H5J25_18915"/>
<geneLocation type="plasmid" evidence="1 2">
    <name>punnamed1</name>
</geneLocation>
<sequence length="119" mass="13548">MIDTVTSTRSEAIGRLNDRCRQGLDRTARVTVTRACLAALSTDSVASQAIAQARLLQELRRYKFAEGDTLRERGEFTVDDTQVYFTIDYYDQAFEWGSEDPADASITRRVLTMMLREDL</sequence>
<organism evidence="1 2">
    <name type="scientific">Sphingomonas aliaeris</name>
    <dbReference type="NCBI Taxonomy" id="2759526"/>
    <lineage>
        <taxon>Bacteria</taxon>
        <taxon>Pseudomonadati</taxon>
        <taxon>Pseudomonadota</taxon>
        <taxon>Alphaproteobacteria</taxon>
        <taxon>Sphingomonadales</taxon>
        <taxon>Sphingomonadaceae</taxon>
        <taxon>Sphingomonas</taxon>
    </lineage>
</organism>
<proteinExistence type="predicted"/>